<name>A0A075G0B7_9EURY</name>
<dbReference type="Gene3D" id="3.30.230.10">
    <property type="match status" value="1"/>
</dbReference>
<evidence type="ECO:0000259" key="2">
    <source>
        <dbReference type="Pfam" id="PF00288"/>
    </source>
</evidence>
<dbReference type="GO" id="GO:0005524">
    <property type="term" value="F:ATP binding"/>
    <property type="evidence" value="ECO:0007669"/>
    <property type="project" value="UniProtKB-KW"/>
</dbReference>
<dbReference type="HAMAP" id="MF_02223">
    <property type="entry name" value="Pantoate_kinase"/>
    <property type="match status" value="1"/>
</dbReference>
<dbReference type="Pfam" id="PF00288">
    <property type="entry name" value="GHMP_kinases_N"/>
    <property type="match status" value="1"/>
</dbReference>
<dbReference type="InterPro" id="IPR020568">
    <property type="entry name" value="Ribosomal_Su5_D2-typ_SF"/>
</dbReference>
<keyword evidence="1" id="KW-0547">Nucleotide-binding</keyword>
<keyword evidence="1 3" id="KW-0418">Kinase</keyword>
<keyword evidence="1" id="KW-0067">ATP-binding</keyword>
<feature type="domain" description="GHMP kinase N-terminal" evidence="2">
    <location>
        <begin position="92"/>
        <end position="160"/>
    </location>
</feature>
<comment type="function">
    <text evidence="1">Phosphorylates (R)-pantoate to form (R)-4-phosphopantoate in the CoA biosynthesis pathway.</text>
</comment>
<dbReference type="GO" id="GO:0015937">
    <property type="term" value="P:coenzyme A biosynthetic process"/>
    <property type="evidence" value="ECO:0007669"/>
    <property type="project" value="UniProtKB-UniRule"/>
</dbReference>
<dbReference type="GO" id="GO:0016301">
    <property type="term" value="F:kinase activity"/>
    <property type="evidence" value="ECO:0007669"/>
    <property type="project" value="UniProtKB-UniRule"/>
</dbReference>
<dbReference type="InterPro" id="IPR012043">
    <property type="entry name" value="PoK"/>
</dbReference>
<dbReference type="SUPFAM" id="SSF54211">
    <property type="entry name" value="Ribosomal protein S5 domain 2-like"/>
    <property type="match status" value="1"/>
</dbReference>
<dbReference type="InterPro" id="IPR014721">
    <property type="entry name" value="Ribsml_uS5_D2-typ_fold_subgr"/>
</dbReference>
<dbReference type="EC" id="2.7.1.169" evidence="1"/>
<dbReference type="AlphaFoldDB" id="A0A075G0B7"/>
<proteinExistence type="inferred from homology"/>
<dbReference type="UniPathway" id="UPA00241"/>
<organism evidence="3">
    <name type="scientific">uncultured marine group II/III euryarchaeote AD1000_89_E12</name>
    <dbReference type="NCBI Taxonomy" id="1457824"/>
    <lineage>
        <taxon>Archaea</taxon>
        <taxon>Methanobacteriati</taxon>
        <taxon>Methanobacteriota</taxon>
        <taxon>environmental samples</taxon>
    </lineage>
</organism>
<evidence type="ECO:0000313" key="3">
    <source>
        <dbReference type="EMBL" id="AIE97028.1"/>
    </source>
</evidence>
<keyword evidence="1" id="KW-0173">Coenzyme A biosynthesis</keyword>
<accession>A0A075G0B7</accession>
<dbReference type="PANTHER" id="PTHR42282">
    <property type="entry name" value="PANTOATE KINASE-RELATED"/>
    <property type="match status" value="1"/>
</dbReference>
<dbReference type="InterPro" id="IPR006204">
    <property type="entry name" value="GHMP_kinase_N_dom"/>
</dbReference>
<comment type="similarity">
    <text evidence="1">Belongs to the GHMP kinase family. PoK subfamily.</text>
</comment>
<dbReference type="EMBL" id="KF900496">
    <property type="protein sequence ID" value="AIE97028.1"/>
    <property type="molecule type" value="Genomic_DNA"/>
</dbReference>
<keyword evidence="1 3" id="KW-0808">Transferase</keyword>
<reference evidence="3" key="1">
    <citation type="journal article" date="2014" name="Genome Biol. Evol.">
        <title>Pangenome evidence for extensive interdomain horizontal transfer affecting lineage core and shell genes in uncultured planktonic thaumarchaeota and euryarchaeota.</title>
        <authorList>
            <person name="Deschamps P."/>
            <person name="Zivanovic Y."/>
            <person name="Moreira D."/>
            <person name="Rodriguez-Valera F."/>
            <person name="Lopez-Garcia P."/>
        </authorList>
    </citation>
    <scope>NUCLEOTIDE SEQUENCE</scope>
</reference>
<comment type="catalytic activity">
    <reaction evidence="1">
        <text>(R)-pantoate + ATP = (R)-4-phosphopantoate + ADP + H(+)</text>
        <dbReference type="Rhea" id="RHEA:28246"/>
        <dbReference type="ChEBI" id="CHEBI:15378"/>
        <dbReference type="ChEBI" id="CHEBI:15980"/>
        <dbReference type="ChEBI" id="CHEBI:30616"/>
        <dbReference type="ChEBI" id="CHEBI:61294"/>
        <dbReference type="ChEBI" id="CHEBI:456216"/>
        <dbReference type="EC" id="2.7.1.169"/>
    </reaction>
</comment>
<sequence>MSHMSAFLGRGECGGHVTLLFTVSDEVEDPIEQGSLGAGLCVEDGVEVVAFGEPGEIGLKITFETTQGDSGLYETVLDTLVEDIPEAGGIAWEIGVRLALPVSQGFGMSASGAVAAALAFQRAMGLPHEESLRRSYSIAHRVERRRSTGLGDVTALAAGGVERRLEAGSPYHGPLLHRGPGLAEGWSCATPIVLAWRPEAGKHTSVYIDNPEWKEAISQAGSKQMLALAEGDWGVGRWGNLLDAANEFARDSGLQDDSSRAELLSSVQTVMGRCGIADEAVAMLCMLGESVAIVPQDAEVGVDWSGSLVAELEGAGLQAVKTVVGRVS</sequence>
<dbReference type="PANTHER" id="PTHR42282:SF1">
    <property type="entry name" value="PANTOATE KINASE"/>
    <property type="match status" value="1"/>
</dbReference>
<comment type="pathway">
    <text evidence="1">Cofactor biosynthesis; coenzyme A biosynthesis.</text>
</comment>
<protein>
    <recommendedName>
        <fullName evidence="1">Pantoate kinase</fullName>
        <shortName evidence="1">PoK</shortName>
        <ecNumber evidence="1">2.7.1.169</ecNumber>
    </recommendedName>
</protein>
<gene>
    <name evidence="3" type="primary">pok</name>
</gene>
<evidence type="ECO:0000256" key="1">
    <source>
        <dbReference type="HAMAP-Rule" id="MF_02223"/>
    </source>
</evidence>